<feature type="transmembrane region" description="Helical" evidence="1">
    <location>
        <begin position="20"/>
        <end position="37"/>
    </location>
</feature>
<protein>
    <recommendedName>
        <fullName evidence="4">Transmembrane protein</fullName>
    </recommendedName>
</protein>
<organism evidence="2 3">
    <name type="scientific">Rhodopirellula islandica</name>
    <dbReference type="NCBI Taxonomy" id="595434"/>
    <lineage>
        <taxon>Bacteria</taxon>
        <taxon>Pseudomonadati</taxon>
        <taxon>Planctomycetota</taxon>
        <taxon>Planctomycetia</taxon>
        <taxon>Pirellulales</taxon>
        <taxon>Pirellulaceae</taxon>
        <taxon>Rhodopirellula</taxon>
    </lineage>
</organism>
<gene>
    <name evidence="2" type="ORF">RISK_000788</name>
</gene>
<keyword evidence="1" id="KW-1133">Transmembrane helix</keyword>
<dbReference type="EMBL" id="LECT01000007">
    <property type="protein sequence ID" value="KLU06987.1"/>
    <property type="molecule type" value="Genomic_DNA"/>
</dbReference>
<reference evidence="2" key="1">
    <citation type="submission" date="2015-05" db="EMBL/GenBank/DDBJ databases">
        <title>Permanent draft genome of Rhodopirellula islandicus K833.</title>
        <authorList>
            <person name="Kizina J."/>
            <person name="Richter M."/>
            <person name="Glockner F.O."/>
            <person name="Harder J."/>
        </authorList>
    </citation>
    <scope>NUCLEOTIDE SEQUENCE [LARGE SCALE GENOMIC DNA]</scope>
    <source>
        <strain evidence="2">K833</strain>
    </source>
</reference>
<comment type="caution">
    <text evidence="2">The sequence shown here is derived from an EMBL/GenBank/DDBJ whole genome shotgun (WGS) entry which is preliminary data.</text>
</comment>
<proteinExistence type="predicted"/>
<accession>A0A0J1BKE8</accession>
<dbReference type="PATRIC" id="fig|595434.4.peg.766"/>
<dbReference type="Proteomes" id="UP000036367">
    <property type="component" value="Unassembled WGS sequence"/>
</dbReference>
<sequence length="53" mass="6228">MSGWFHRRWLFQQQVPRHSFVVWLAVLAASHGFIAISRGDRRMAKLITPHSKL</sequence>
<name>A0A0J1BKE8_RHOIS</name>
<keyword evidence="1" id="KW-0812">Transmembrane</keyword>
<keyword evidence="3" id="KW-1185">Reference proteome</keyword>
<evidence type="ECO:0000313" key="3">
    <source>
        <dbReference type="Proteomes" id="UP000036367"/>
    </source>
</evidence>
<evidence type="ECO:0000256" key="1">
    <source>
        <dbReference type="SAM" id="Phobius"/>
    </source>
</evidence>
<dbReference type="AlphaFoldDB" id="A0A0J1BKE8"/>
<evidence type="ECO:0000313" key="2">
    <source>
        <dbReference type="EMBL" id="KLU06987.1"/>
    </source>
</evidence>
<keyword evidence="1" id="KW-0472">Membrane</keyword>
<evidence type="ECO:0008006" key="4">
    <source>
        <dbReference type="Google" id="ProtNLM"/>
    </source>
</evidence>